<dbReference type="EC" id="1.2.1.41" evidence="7"/>
<keyword evidence="7" id="KW-0963">Cytoplasm</keyword>
<comment type="catalytic activity">
    <reaction evidence="6 7">
        <text>L-glutamate 5-semialdehyde + phosphate + NADP(+) = L-glutamyl 5-phosphate + NADPH + H(+)</text>
        <dbReference type="Rhea" id="RHEA:19541"/>
        <dbReference type="ChEBI" id="CHEBI:15378"/>
        <dbReference type="ChEBI" id="CHEBI:43474"/>
        <dbReference type="ChEBI" id="CHEBI:57783"/>
        <dbReference type="ChEBI" id="CHEBI:58066"/>
        <dbReference type="ChEBI" id="CHEBI:58274"/>
        <dbReference type="ChEBI" id="CHEBI:58349"/>
        <dbReference type="EC" id="1.2.1.41"/>
    </reaction>
</comment>
<feature type="domain" description="Aldehyde dehydrogenase" evidence="8">
    <location>
        <begin position="8"/>
        <end position="286"/>
    </location>
</feature>
<evidence type="ECO:0000313" key="9">
    <source>
        <dbReference type="EMBL" id="QUL98858.1"/>
    </source>
</evidence>
<dbReference type="Pfam" id="PF00171">
    <property type="entry name" value="Aldedh"/>
    <property type="match status" value="1"/>
</dbReference>
<dbReference type="CDD" id="cd07079">
    <property type="entry name" value="ALDH_F18-19_ProA-GPR"/>
    <property type="match status" value="1"/>
</dbReference>
<keyword evidence="4 7" id="KW-0521">NADP</keyword>
<dbReference type="NCBIfam" id="NF001221">
    <property type="entry name" value="PRK00197.1"/>
    <property type="match status" value="1"/>
</dbReference>
<dbReference type="InterPro" id="IPR016161">
    <property type="entry name" value="Ald_DH/histidinol_DH"/>
</dbReference>
<dbReference type="Gene3D" id="3.40.605.10">
    <property type="entry name" value="Aldehyde Dehydrogenase, Chain A, domain 1"/>
    <property type="match status" value="1"/>
</dbReference>
<dbReference type="Gene3D" id="3.40.309.10">
    <property type="entry name" value="Aldehyde Dehydrogenase, Chain A, domain 2"/>
    <property type="match status" value="1"/>
</dbReference>
<keyword evidence="3 7" id="KW-0641">Proline biosynthesis</keyword>
<dbReference type="GO" id="GO:0050661">
    <property type="term" value="F:NADP binding"/>
    <property type="evidence" value="ECO:0007669"/>
    <property type="project" value="InterPro"/>
</dbReference>
<evidence type="ECO:0000256" key="5">
    <source>
        <dbReference type="ARBA" id="ARBA00023002"/>
    </source>
</evidence>
<keyword evidence="2 7" id="KW-0028">Amino-acid biosynthesis</keyword>
<reference evidence="9" key="2">
    <citation type="journal article" date="2023" name="Biology">
        <title>Prokaryotic Life Associated with Coal-Fire Gas Vents Revealed by Metagenomics.</title>
        <authorList>
            <person name="Kadnikov V.V."/>
            <person name="Mardanov A.V."/>
            <person name="Beletsky A.V."/>
            <person name="Karnachuk O.V."/>
            <person name="Ravin N.V."/>
        </authorList>
    </citation>
    <scope>NUCLEOTIDE SEQUENCE</scope>
    <source>
        <strain evidence="9">Bu02</strain>
    </source>
</reference>
<evidence type="ECO:0000259" key="8">
    <source>
        <dbReference type="Pfam" id="PF00171"/>
    </source>
</evidence>
<comment type="subcellular location">
    <subcellularLocation>
        <location evidence="7">Cytoplasm</location>
    </subcellularLocation>
</comment>
<evidence type="ECO:0000256" key="2">
    <source>
        <dbReference type="ARBA" id="ARBA00022605"/>
    </source>
</evidence>
<comment type="function">
    <text evidence="7">Catalyzes the NADPH-dependent reduction of L-glutamate 5-phosphate into L-glutamate 5-semialdehyde and phosphate. The product spontaneously undergoes cyclization to form 1-pyrroline-5-carboxylate.</text>
</comment>
<dbReference type="InterPro" id="IPR015590">
    <property type="entry name" value="Aldehyde_DH_dom"/>
</dbReference>
<name>A0AAT9LDQ8_9FIRM</name>
<comment type="pathway">
    <text evidence="1 7">Amino-acid biosynthesis; L-proline biosynthesis; L-glutamate 5-semialdehyde from L-glutamate: step 2/2.</text>
</comment>
<comment type="similarity">
    <text evidence="7">Belongs to the gamma-glutamyl phosphate reductase family.</text>
</comment>
<dbReference type="GO" id="GO:0005737">
    <property type="term" value="C:cytoplasm"/>
    <property type="evidence" value="ECO:0007669"/>
    <property type="project" value="UniProtKB-SubCell"/>
</dbReference>
<reference evidence="9" key="1">
    <citation type="submission" date="2020-10" db="EMBL/GenBank/DDBJ databases">
        <authorList>
            <person name="Kadnikov V."/>
            <person name="Beletsky A.V."/>
            <person name="Mardanov A.V."/>
            <person name="Karnachuk O.V."/>
            <person name="Ravin N.V."/>
        </authorList>
    </citation>
    <scope>NUCLEOTIDE SEQUENCE</scope>
    <source>
        <strain evidence="9">Bu02</strain>
    </source>
</reference>
<evidence type="ECO:0000256" key="4">
    <source>
        <dbReference type="ARBA" id="ARBA00022857"/>
    </source>
</evidence>
<dbReference type="HAMAP" id="MF_00412">
    <property type="entry name" value="ProA"/>
    <property type="match status" value="1"/>
</dbReference>
<dbReference type="InterPro" id="IPR000965">
    <property type="entry name" value="GPR_dom"/>
</dbReference>
<keyword evidence="5 7" id="KW-0560">Oxidoreductase</keyword>
<dbReference type="SUPFAM" id="SSF53720">
    <property type="entry name" value="ALDH-like"/>
    <property type="match status" value="1"/>
</dbReference>
<organism evidence="9">
    <name type="scientific">Candidatus Fermentithermobacillus carboniphilus</name>
    <dbReference type="NCBI Taxonomy" id="3085328"/>
    <lineage>
        <taxon>Bacteria</taxon>
        <taxon>Bacillati</taxon>
        <taxon>Bacillota</taxon>
        <taxon>Candidatus Fermentithermobacillia</taxon>
        <taxon>Candidatus Fermentithermobacillales</taxon>
        <taxon>Candidatus Fermentithermobacillaceae</taxon>
        <taxon>Candidatus Fermentithermobacillus</taxon>
    </lineage>
</organism>
<dbReference type="PROSITE" id="PS01223">
    <property type="entry name" value="PROA"/>
    <property type="match status" value="1"/>
</dbReference>
<dbReference type="NCBIfam" id="TIGR00407">
    <property type="entry name" value="proA"/>
    <property type="match status" value="1"/>
</dbReference>
<proteinExistence type="inferred from homology"/>
<gene>
    <name evidence="7" type="primary">proA</name>
    <name evidence="9" type="ORF">IMF26_01925</name>
</gene>
<dbReference type="InterPro" id="IPR016162">
    <property type="entry name" value="Ald_DH_N"/>
</dbReference>
<dbReference type="PANTHER" id="PTHR11063:SF8">
    <property type="entry name" value="DELTA-1-PYRROLINE-5-CARBOXYLATE SYNTHASE"/>
    <property type="match status" value="1"/>
</dbReference>
<dbReference type="InterPro" id="IPR020593">
    <property type="entry name" value="G-glutamylP_reductase_CS"/>
</dbReference>
<dbReference type="AlphaFoldDB" id="A0AAT9LDQ8"/>
<dbReference type="InterPro" id="IPR016163">
    <property type="entry name" value="Ald_DH_C"/>
</dbReference>
<evidence type="ECO:0000256" key="1">
    <source>
        <dbReference type="ARBA" id="ARBA00004985"/>
    </source>
</evidence>
<dbReference type="PANTHER" id="PTHR11063">
    <property type="entry name" value="GLUTAMATE SEMIALDEHYDE DEHYDROGENASE"/>
    <property type="match status" value="1"/>
</dbReference>
<evidence type="ECO:0000256" key="7">
    <source>
        <dbReference type="HAMAP-Rule" id="MF_00412"/>
    </source>
</evidence>
<sequence>MTAHVELAVESQARTAKEASRQLASMEARDRILGLRMMASELLRNQAAILEANRLDVDESLEAGLPQPLVKRLLLTPEKISIMAEGLLEIAELPEVVGEVIETIRRPNGLVIRKIRVPFGVVGIIYESRPNVTSDAAGLCIKSANAVILRGGKEAFRSNRAIVEALRAGLRKARVNPECIQLVADHDRSAALKMMTMRDTIDLLIPRGGPALIKSVVENAKVPVIETGVGNCHVYVDKSADLDKAEAIVVNAKCSNPAVCNAAETLLVHREIAPAFLPKVKRLLEAAGVQLRGCPATLRILPDIEKATEADWETEYLDLILAVKIVNSLEEAIDHINTYGTKHSEAIITEDPRAANLFQTFVDAACVYVNASTRFTDGYEFGFGAEIGISTQKLHARGPMGIRELTTYKYLVDGTGQVRH</sequence>
<evidence type="ECO:0000256" key="6">
    <source>
        <dbReference type="ARBA" id="ARBA00049024"/>
    </source>
</evidence>
<dbReference type="KEGG" id="fcz:IMF26_01925"/>
<dbReference type="GO" id="GO:0055129">
    <property type="term" value="P:L-proline biosynthetic process"/>
    <property type="evidence" value="ECO:0007669"/>
    <property type="project" value="UniProtKB-UniRule"/>
</dbReference>
<dbReference type="FunFam" id="3.40.309.10:FF:000006">
    <property type="entry name" value="Gamma-glutamyl phosphate reductase"/>
    <property type="match status" value="1"/>
</dbReference>
<dbReference type="EMBL" id="CP062796">
    <property type="protein sequence ID" value="QUL98858.1"/>
    <property type="molecule type" value="Genomic_DNA"/>
</dbReference>
<protein>
    <recommendedName>
        <fullName evidence="7">Gamma-glutamyl phosphate reductase</fullName>
        <shortName evidence="7">GPR</shortName>
        <ecNumber evidence="7">1.2.1.41</ecNumber>
    </recommendedName>
    <alternativeName>
        <fullName evidence="7">Glutamate-5-semialdehyde dehydrogenase</fullName>
    </alternativeName>
    <alternativeName>
        <fullName evidence="7">Glutamyl-gamma-semialdehyde dehydrogenase</fullName>
        <shortName evidence="7">GSA dehydrogenase</shortName>
    </alternativeName>
</protein>
<dbReference type="InterPro" id="IPR012134">
    <property type="entry name" value="Glu-5-SA_DH"/>
</dbReference>
<accession>A0AAT9LDQ8</accession>
<dbReference type="GO" id="GO:0004350">
    <property type="term" value="F:glutamate-5-semialdehyde dehydrogenase activity"/>
    <property type="evidence" value="ECO:0007669"/>
    <property type="project" value="UniProtKB-UniRule"/>
</dbReference>
<evidence type="ECO:0000256" key="3">
    <source>
        <dbReference type="ARBA" id="ARBA00022650"/>
    </source>
</evidence>
<dbReference type="PIRSF" id="PIRSF000151">
    <property type="entry name" value="GPR"/>
    <property type="match status" value="1"/>
</dbReference>